<dbReference type="GO" id="GO:0006629">
    <property type="term" value="P:lipid metabolic process"/>
    <property type="evidence" value="ECO:0007669"/>
    <property type="project" value="InterPro"/>
</dbReference>
<evidence type="ECO:0000256" key="3">
    <source>
        <dbReference type="ARBA" id="ARBA00022741"/>
    </source>
</evidence>
<keyword evidence="9" id="KW-1185">Reference proteome</keyword>
<comment type="caution">
    <text evidence="8">The sequence shown here is derived from an EMBL/GenBank/DDBJ whole genome shotgun (WGS) entry which is preliminary data.</text>
</comment>
<dbReference type="PANTHER" id="PTHR42921">
    <property type="entry name" value="ACETOACETYL-COA SYNTHETASE"/>
    <property type="match status" value="1"/>
</dbReference>
<dbReference type="EMBL" id="JAZHOG010000010">
    <property type="protein sequence ID" value="MEJ8568959.1"/>
    <property type="molecule type" value="Genomic_DNA"/>
</dbReference>
<evidence type="ECO:0000259" key="7">
    <source>
        <dbReference type="Pfam" id="PF16177"/>
    </source>
</evidence>
<dbReference type="InterPro" id="IPR045851">
    <property type="entry name" value="AMP-bd_C_sf"/>
</dbReference>
<sequence>MSEPIWSPGPARRQTANIKRFLDVARTELDPGLNGYWELYRYSVDHPRAFWRAVWDFCGVVGSPGGTVLSDGDRMPGARWFPEARLNFAENLLRHRGAEPALIFRPETGGSRSLSRDELYREVARTAQGLRDAGVTAGDRVAGYLPNLPETVIAMLATTSIGAIWSSCSPDFGVSGVVDRFGQIEPRVLFCAASYTYNGKKHDCLANVSGIVDRVPSIERVVVVPYVDDSADLTGIRDAQWLADFQVDDAVEVRFERLPFDHPLYILYSSGTTGSPKCIVHGAGGTLLQHLKELVLHTNLRPSDRICYFTTCGWMMWNWLVSALATGAGVVLFDGSPFHPGPSALFDLVDELEVSVLGVGAKAISAWEKAGIEPRKSHKLNSLVTLLSTGSPLAPESFDWVYREIKPNLCLSSISGGTDIVSCFALGCPIIPVHRGELQCPGLGMAVEIRRDDGSVAETAETGELCCSQPFPSMPVGFWNDADGSRYRAAYFERFEGIWSHGDFACRTEHGGFIIYGRSDATLNPGGVRIGTAEIYRQVEKLDAVMESLCVGQDWDDDVRVVLFVRLRDGVTLDEALEEEIRKLIRRNTTPRHVPARIIQVADIPRTISGKIVELAVRNVIHGRPVTNVDALANPEALDLYRDRPELKS</sequence>
<accession>A0AAW9RHR0</accession>
<evidence type="ECO:0000259" key="5">
    <source>
        <dbReference type="Pfam" id="PF00501"/>
    </source>
</evidence>
<dbReference type="Pfam" id="PF16177">
    <property type="entry name" value="ACAS_N"/>
    <property type="match status" value="1"/>
</dbReference>
<dbReference type="NCBIfam" id="NF002937">
    <property type="entry name" value="PRK03584.1"/>
    <property type="match status" value="1"/>
</dbReference>
<evidence type="ECO:0000259" key="6">
    <source>
        <dbReference type="Pfam" id="PF13193"/>
    </source>
</evidence>
<dbReference type="InterPro" id="IPR020845">
    <property type="entry name" value="AMP-binding_CS"/>
</dbReference>
<evidence type="ECO:0000313" key="9">
    <source>
        <dbReference type="Proteomes" id="UP001359886"/>
    </source>
</evidence>
<organism evidence="8 9">
    <name type="scientific">Elongatibacter sediminis</name>
    <dbReference type="NCBI Taxonomy" id="3119006"/>
    <lineage>
        <taxon>Bacteria</taxon>
        <taxon>Pseudomonadati</taxon>
        <taxon>Pseudomonadota</taxon>
        <taxon>Gammaproteobacteria</taxon>
        <taxon>Chromatiales</taxon>
        <taxon>Wenzhouxiangellaceae</taxon>
        <taxon>Elongatibacter</taxon>
    </lineage>
</organism>
<dbReference type="GO" id="GO:0005524">
    <property type="term" value="F:ATP binding"/>
    <property type="evidence" value="ECO:0007669"/>
    <property type="project" value="UniProtKB-KW"/>
</dbReference>
<evidence type="ECO:0000256" key="1">
    <source>
        <dbReference type="ARBA" id="ARBA00006432"/>
    </source>
</evidence>
<dbReference type="Gene3D" id="3.30.300.30">
    <property type="match status" value="1"/>
</dbReference>
<keyword evidence="3" id="KW-0547">Nucleotide-binding</keyword>
<dbReference type="InterPro" id="IPR025110">
    <property type="entry name" value="AMP-bd_C"/>
</dbReference>
<gene>
    <name evidence="8" type="ORF">V3330_15100</name>
</gene>
<dbReference type="InterPro" id="IPR000873">
    <property type="entry name" value="AMP-dep_synth/lig_dom"/>
</dbReference>
<dbReference type="SUPFAM" id="SSF56801">
    <property type="entry name" value="Acetyl-CoA synthetase-like"/>
    <property type="match status" value="1"/>
</dbReference>
<evidence type="ECO:0000256" key="2">
    <source>
        <dbReference type="ARBA" id="ARBA00022598"/>
    </source>
</evidence>
<dbReference type="NCBIfam" id="TIGR01217">
    <property type="entry name" value="ac_ac_CoA_syn"/>
    <property type="match status" value="1"/>
</dbReference>
<dbReference type="GO" id="GO:0030729">
    <property type="term" value="F:acetoacetate-CoA ligase activity"/>
    <property type="evidence" value="ECO:0007669"/>
    <property type="project" value="UniProtKB-EC"/>
</dbReference>
<reference evidence="8 9" key="1">
    <citation type="submission" date="2024-02" db="EMBL/GenBank/DDBJ databases">
        <title>A novel Wenzhouxiangellaceae bacterium, isolated from coastal sediments.</title>
        <authorList>
            <person name="Du Z.-J."/>
            <person name="Ye Y.-Q."/>
            <person name="Zhang X.-Y."/>
        </authorList>
    </citation>
    <scope>NUCLEOTIDE SEQUENCE [LARGE SCALE GENOMIC DNA]</scope>
    <source>
        <strain evidence="8 9">CH-27</strain>
    </source>
</reference>
<feature type="domain" description="Acetyl-coenzyme A synthetase N-terminal" evidence="7">
    <location>
        <begin position="36"/>
        <end position="91"/>
    </location>
</feature>
<evidence type="ECO:0000313" key="8">
    <source>
        <dbReference type="EMBL" id="MEJ8568959.1"/>
    </source>
</evidence>
<feature type="domain" description="AMP-binding enzyme C-terminal" evidence="6">
    <location>
        <begin position="542"/>
        <end position="611"/>
    </location>
</feature>
<dbReference type="CDD" id="cd05943">
    <property type="entry name" value="AACS"/>
    <property type="match status" value="1"/>
</dbReference>
<dbReference type="Pfam" id="PF00501">
    <property type="entry name" value="AMP-binding"/>
    <property type="match status" value="1"/>
</dbReference>
<name>A0AAW9RHR0_9GAMM</name>
<dbReference type="Gene3D" id="3.40.50.12780">
    <property type="entry name" value="N-terminal domain of ligase-like"/>
    <property type="match status" value="1"/>
</dbReference>
<dbReference type="Proteomes" id="UP001359886">
    <property type="component" value="Unassembled WGS sequence"/>
</dbReference>
<dbReference type="InterPro" id="IPR005914">
    <property type="entry name" value="Acac_CoA_synth"/>
</dbReference>
<dbReference type="InterPro" id="IPR032387">
    <property type="entry name" value="ACAS_N"/>
</dbReference>
<dbReference type="PROSITE" id="PS00455">
    <property type="entry name" value="AMP_BINDING"/>
    <property type="match status" value="1"/>
</dbReference>
<feature type="domain" description="AMP-dependent synthetase/ligase" evidence="5">
    <location>
        <begin position="96"/>
        <end position="470"/>
    </location>
</feature>
<dbReference type="Pfam" id="PF13193">
    <property type="entry name" value="AMP-binding_C"/>
    <property type="match status" value="1"/>
</dbReference>
<protein>
    <submittedName>
        <fullName evidence="8">Acetoacetate--CoA ligase</fullName>
        <ecNumber evidence="8">6.2.1.16</ecNumber>
    </submittedName>
</protein>
<keyword evidence="2 8" id="KW-0436">Ligase</keyword>
<keyword evidence="4" id="KW-0067">ATP-binding</keyword>
<dbReference type="RefSeq" id="WP_354696277.1">
    <property type="nucleotide sequence ID" value="NZ_JAZHOG010000010.1"/>
</dbReference>
<dbReference type="AlphaFoldDB" id="A0AAW9RHR0"/>
<dbReference type="InterPro" id="IPR042099">
    <property type="entry name" value="ANL_N_sf"/>
</dbReference>
<proteinExistence type="inferred from homology"/>
<comment type="similarity">
    <text evidence="1">Belongs to the ATP-dependent AMP-binding enzyme family.</text>
</comment>
<dbReference type="EC" id="6.2.1.16" evidence="8"/>
<evidence type="ECO:0000256" key="4">
    <source>
        <dbReference type="ARBA" id="ARBA00022840"/>
    </source>
</evidence>
<dbReference type="PANTHER" id="PTHR42921:SF1">
    <property type="entry name" value="ACETOACETYL-COA SYNTHETASE"/>
    <property type="match status" value="1"/>
</dbReference>